<proteinExistence type="predicted"/>
<comment type="caution">
    <text evidence="1">The sequence shown here is derived from an EMBL/GenBank/DDBJ whole genome shotgun (WGS) entry which is preliminary data.</text>
</comment>
<gene>
    <name evidence="1" type="ORF">FP026_28065</name>
</gene>
<organism evidence="1 2">
    <name type="scientific">Rhizobium tropici</name>
    <dbReference type="NCBI Taxonomy" id="398"/>
    <lineage>
        <taxon>Bacteria</taxon>
        <taxon>Pseudomonadati</taxon>
        <taxon>Pseudomonadota</taxon>
        <taxon>Alphaproteobacteria</taxon>
        <taxon>Hyphomicrobiales</taxon>
        <taxon>Rhizobiaceae</taxon>
        <taxon>Rhizobium/Agrobacterium group</taxon>
        <taxon>Rhizobium</taxon>
    </lineage>
</organism>
<sequence length="96" mass="11066">MAAAARIWVICFIARSPVEHDAEKCLRFSDDIMLYFFDSRADSDFRSLRSKIIRSRRTGQPLRPVMVMPSTKRFCARRNAKTRGRVMIRVAAMSAP</sequence>
<protein>
    <submittedName>
        <fullName evidence="1">Uncharacterized protein</fullName>
    </submittedName>
</protein>
<dbReference type="Proteomes" id="UP000323608">
    <property type="component" value="Unassembled WGS sequence"/>
</dbReference>
<reference evidence="1 2" key="1">
    <citation type="submission" date="2019-07" db="EMBL/GenBank/DDBJ databases">
        <title>The Draft Genome Sequence of Rhizobium tropici SARCC-755 Associated with Superior Nodulation on Pigeonpea (Cajanus cajan (L.) Millsp.).</title>
        <authorList>
            <person name="Bopape F.L."/>
            <person name="Hassen A.I."/>
            <person name="Swanevelder Z.H."/>
            <person name="Gwata E.T."/>
        </authorList>
    </citation>
    <scope>NUCLEOTIDE SEQUENCE [LARGE SCALE GENOMIC DNA]</scope>
    <source>
        <strain evidence="1 2">SARCC-755</strain>
    </source>
</reference>
<accession>A0A5B0VPI4</accession>
<name>A0A5B0VPI4_RHITR</name>
<evidence type="ECO:0000313" key="2">
    <source>
        <dbReference type="Proteomes" id="UP000323608"/>
    </source>
</evidence>
<dbReference type="EMBL" id="VNIP01000017">
    <property type="protein sequence ID" value="KAA1176496.1"/>
    <property type="molecule type" value="Genomic_DNA"/>
</dbReference>
<evidence type="ECO:0000313" key="1">
    <source>
        <dbReference type="EMBL" id="KAA1176496.1"/>
    </source>
</evidence>
<dbReference type="AlphaFoldDB" id="A0A5B0VPI4"/>